<gene>
    <name evidence="2" type="ORF">FHS07_001939</name>
</gene>
<feature type="compositionally biased region" description="Basic and acidic residues" evidence="1">
    <location>
        <begin position="35"/>
        <end position="61"/>
    </location>
</feature>
<evidence type="ECO:0000256" key="1">
    <source>
        <dbReference type="SAM" id="MobiDB-lite"/>
    </source>
</evidence>
<sequence length="61" mass="7237">MTDEALPADSIDEIRARRGQPDQTDPIEQIRTTRGQREETDIDRLRSARRDRRGTNWKETR</sequence>
<protein>
    <submittedName>
        <fullName evidence="2">Uncharacterized protein</fullName>
    </submittedName>
</protein>
<dbReference type="AlphaFoldDB" id="A0A7W5GG51"/>
<comment type="caution">
    <text evidence="2">The sequence shown here is derived from an EMBL/GenBank/DDBJ whole genome shotgun (WGS) entry which is preliminary data.</text>
</comment>
<evidence type="ECO:0000313" key="2">
    <source>
        <dbReference type="EMBL" id="MBB3158243.1"/>
    </source>
</evidence>
<reference evidence="2 3" key="1">
    <citation type="submission" date="2020-08" db="EMBL/GenBank/DDBJ databases">
        <title>Genomic Encyclopedia of Type Strains, Phase III (KMG-III): the genomes of soil and plant-associated and newly described type strains.</title>
        <authorList>
            <person name="Whitman W."/>
        </authorList>
    </citation>
    <scope>NUCLEOTIDE SEQUENCE [LARGE SCALE GENOMIC DNA]</scope>
    <source>
        <strain evidence="2 3">CECT 8356</strain>
    </source>
</reference>
<feature type="region of interest" description="Disordered" evidence="1">
    <location>
        <begin position="1"/>
        <end position="61"/>
    </location>
</feature>
<name>A0A7W5GG51_9MICO</name>
<dbReference type="RefSeq" id="WP_183419697.1">
    <property type="nucleotide sequence ID" value="NZ_JACHXY010000002.1"/>
</dbReference>
<evidence type="ECO:0000313" key="3">
    <source>
        <dbReference type="Proteomes" id="UP000543579"/>
    </source>
</evidence>
<dbReference type="Proteomes" id="UP000543579">
    <property type="component" value="Unassembled WGS sequence"/>
</dbReference>
<proteinExistence type="predicted"/>
<accession>A0A7W5GG51</accession>
<dbReference type="EMBL" id="JACHXY010000002">
    <property type="protein sequence ID" value="MBB3158243.1"/>
    <property type="molecule type" value="Genomic_DNA"/>
</dbReference>
<organism evidence="2 3">
    <name type="scientific">Microbacterium proteolyticum</name>
    <dbReference type="NCBI Taxonomy" id="1572644"/>
    <lineage>
        <taxon>Bacteria</taxon>
        <taxon>Bacillati</taxon>
        <taxon>Actinomycetota</taxon>
        <taxon>Actinomycetes</taxon>
        <taxon>Micrococcales</taxon>
        <taxon>Microbacteriaceae</taxon>
        <taxon>Microbacterium</taxon>
    </lineage>
</organism>